<sequence>MHHLCPRSRRHPSLSRGFAACQAQVEKMKEITKQKAKEERKRLESKVGLCFGTKQRCMIAHVCISNNRKDGTGEITVIDPKFIEWLNQKNGE</sequence>
<accession>A0A9R1VZE6</accession>
<evidence type="ECO:0000313" key="2">
    <source>
        <dbReference type="Proteomes" id="UP000235145"/>
    </source>
</evidence>
<proteinExistence type="predicted"/>
<organism evidence="1 2">
    <name type="scientific">Lactuca sativa</name>
    <name type="common">Garden lettuce</name>
    <dbReference type="NCBI Taxonomy" id="4236"/>
    <lineage>
        <taxon>Eukaryota</taxon>
        <taxon>Viridiplantae</taxon>
        <taxon>Streptophyta</taxon>
        <taxon>Embryophyta</taxon>
        <taxon>Tracheophyta</taxon>
        <taxon>Spermatophyta</taxon>
        <taxon>Magnoliopsida</taxon>
        <taxon>eudicotyledons</taxon>
        <taxon>Gunneridae</taxon>
        <taxon>Pentapetalae</taxon>
        <taxon>asterids</taxon>
        <taxon>campanulids</taxon>
        <taxon>Asterales</taxon>
        <taxon>Asteraceae</taxon>
        <taxon>Cichorioideae</taxon>
        <taxon>Cichorieae</taxon>
        <taxon>Lactucinae</taxon>
        <taxon>Lactuca</taxon>
    </lineage>
</organism>
<dbReference type="Proteomes" id="UP000235145">
    <property type="component" value="Unassembled WGS sequence"/>
</dbReference>
<dbReference type="EMBL" id="NBSK02000004">
    <property type="protein sequence ID" value="KAJ0213416.1"/>
    <property type="molecule type" value="Genomic_DNA"/>
</dbReference>
<comment type="caution">
    <text evidence="1">The sequence shown here is derived from an EMBL/GenBank/DDBJ whole genome shotgun (WGS) entry which is preliminary data.</text>
</comment>
<gene>
    <name evidence="1" type="ORF">LSAT_V11C400186120</name>
</gene>
<dbReference type="AlphaFoldDB" id="A0A9R1VZE6"/>
<name>A0A9R1VZE6_LACSA</name>
<protein>
    <submittedName>
        <fullName evidence="1">Uncharacterized protein</fullName>
    </submittedName>
</protein>
<keyword evidence="2" id="KW-1185">Reference proteome</keyword>
<evidence type="ECO:0000313" key="1">
    <source>
        <dbReference type="EMBL" id="KAJ0213416.1"/>
    </source>
</evidence>
<reference evidence="1 2" key="1">
    <citation type="journal article" date="2017" name="Nat. Commun.">
        <title>Genome assembly with in vitro proximity ligation data and whole-genome triplication in lettuce.</title>
        <authorList>
            <person name="Reyes-Chin-Wo S."/>
            <person name="Wang Z."/>
            <person name="Yang X."/>
            <person name="Kozik A."/>
            <person name="Arikit S."/>
            <person name="Song C."/>
            <person name="Xia L."/>
            <person name="Froenicke L."/>
            <person name="Lavelle D.O."/>
            <person name="Truco M.J."/>
            <person name="Xia R."/>
            <person name="Zhu S."/>
            <person name="Xu C."/>
            <person name="Xu H."/>
            <person name="Xu X."/>
            <person name="Cox K."/>
            <person name="Korf I."/>
            <person name="Meyers B.C."/>
            <person name="Michelmore R.W."/>
        </authorList>
    </citation>
    <scope>NUCLEOTIDE SEQUENCE [LARGE SCALE GENOMIC DNA]</scope>
    <source>
        <strain evidence="2">cv. Salinas</strain>
        <tissue evidence="1">Seedlings</tissue>
    </source>
</reference>